<dbReference type="Proteomes" id="UP000276834">
    <property type="component" value="Unassembled WGS sequence"/>
</dbReference>
<feature type="non-terminal residue" evidence="2">
    <location>
        <position position="1"/>
    </location>
</feature>
<keyword evidence="3" id="KW-1185">Reference proteome</keyword>
<evidence type="ECO:0000256" key="1">
    <source>
        <dbReference type="SAM" id="MobiDB-lite"/>
    </source>
</evidence>
<dbReference type="EMBL" id="QUSF01000087">
    <property type="protein sequence ID" value="RLV94081.1"/>
    <property type="molecule type" value="Genomic_DNA"/>
</dbReference>
<protein>
    <submittedName>
        <fullName evidence="2">Uncharacterized protein</fullName>
    </submittedName>
</protein>
<feature type="region of interest" description="Disordered" evidence="1">
    <location>
        <begin position="1"/>
        <end position="63"/>
    </location>
</feature>
<organism evidence="2 3">
    <name type="scientific">Chloebia gouldiae</name>
    <name type="common">Gouldian finch</name>
    <name type="synonym">Erythrura gouldiae</name>
    <dbReference type="NCBI Taxonomy" id="44316"/>
    <lineage>
        <taxon>Eukaryota</taxon>
        <taxon>Metazoa</taxon>
        <taxon>Chordata</taxon>
        <taxon>Craniata</taxon>
        <taxon>Vertebrata</taxon>
        <taxon>Euteleostomi</taxon>
        <taxon>Archelosauria</taxon>
        <taxon>Archosauria</taxon>
        <taxon>Dinosauria</taxon>
        <taxon>Saurischia</taxon>
        <taxon>Theropoda</taxon>
        <taxon>Coelurosauria</taxon>
        <taxon>Aves</taxon>
        <taxon>Neognathae</taxon>
        <taxon>Neoaves</taxon>
        <taxon>Telluraves</taxon>
        <taxon>Australaves</taxon>
        <taxon>Passeriformes</taxon>
        <taxon>Passeroidea</taxon>
        <taxon>Passeridae</taxon>
        <taxon>Chloebia</taxon>
    </lineage>
</organism>
<feature type="compositionally biased region" description="Gly residues" evidence="1">
    <location>
        <begin position="25"/>
        <end position="37"/>
    </location>
</feature>
<feature type="compositionally biased region" description="Low complexity" evidence="1">
    <location>
        <begin position="38"/>
        <end position="52"/>
    </location>
</feature>
<name>A0A3L8S1R5_CHLGU</name>
<dbReference type="AlphaFoldDB" id="A0A3L8S1R5"/>
<proteinExistence type="predicted"/>
<evidence type="ECO:0000313" key="2">
    <source>
        <dbReference type="EMBL" id="RLV94081.1"/>
    </source>
</evidence>
<sequence length="214" mass="22314">SRRAIHDGPCAVSAPHARGRDGALRHGGGVGRAGGRAGRAAGAGASCSSRGNARGRGDRAATRRVLPQRAPPDIAAFPSLGRSCPVANCRELSRVLLHAIVLCSIPPCSQGVPFPALMTAPTRMLSSSHRQGGRPVLGTAAAPSLVCSQCSVQGPSKHAPPAGPLSGCQQRPLRTRDTRLTLQRLALDLPSRNCVGRERCQKYLNQGEPDKAVY</sequence>
<evidence type="ECO:0000313" key="3">
    <source>
        <dbReference type="Proteomes" id="UP000276834"/>
    </source>
</evidence>
<comment type="caution">
    <text evidence="2">The sequence shown here is derived from an EMBL/GenBank/DDBJ whole genome shotgun (WGS) entry which is preliminary data.</text>
</comment>
<gene>
    <name evidence="2" type="ORF">DV515_00013257</name>
</gene>
<accession>A0A3L8S1R5</accession>
<reference evidence="2 3" key="1">
    <citation type="journal article" date="2018" name="Proc. R. Soc. B">
        <title>A non-coding region near Follistatin controls head colour polymorphism in the Gouldian finch.</title>
        <authorList>
            <person name="Toomey M.B."/>
            <person name="Marques C.I."/>
            <person name="Andrade P."/>
            <person name="Araujo P.M."/>
            <person name="Sabatino S."/>
            <person name="Gazda M.A."/>
            <person name="Afonso S."/>
            <person name="Lopes R.J."/>
            <person name="Corbo J.C."/>
            <person name="Carneiro M."/>
        </authorList>
    </citation>
    <scope>NUCLEOTIDE SEQUENCE [LARGE SCALE GENOMIC DNA]</scope>
    <source>
        <strain evidence="2">Red01</strain>
        <tissue evidence="2">Muscle</tissue>
    </source>
</reference>